<evidence type="ECO:0000256" key="6">
    <source>
        <dbReference type="ARBA" id="ARBA00022989"/>
    </source>
</evidence>
<dbReference type="GO" id="GO:0016020">
    <property type="term" value="C:membrane"/>
    <property type="evidence" value="ECO:0007669"/>
    <property type="project" value="UniProtKB-SubCell"/>
</dbReference>
<dbReference type="WBParaSite" id="ALUE_0002321601-mRNA-1">
    <property type="protein sequence ID" value="ALUE_0002321601-mRNA-1"/>
    <property type="gene ID" value="ALUE_0002321601"/>
</dbReference>
<name>A0A0M3IWT8_ASCLU</name>
<keyword evidence="5" id="KW-0812">Transmembrane</keyword>
<dbReference type="Proteomes" id="UP000036681">
    <property type="component" value="Unplaced"/>
</dbReference>
<evidence type="ECO:0000313" key="9">
    <source>
        <dbReference type="Proteomes" id="UP000036681"/>
    </source>
</evidence>
<dbReference type="AlphaFoldDB" id="A0A0M3IWT8"/>
<dbReference type="PANTHER" id="PTHR21645:SF22">
    <property type="entry name" value="GLYCOSYLTRANSFERASE FAMILY 92 PROTEIN"/>
    <property type="match status" value="1"/>
</dbReference>
<comment type="subcellular location">
    <subcellularLocation>
        <location evidence="1">Membrane</location>
        <topology evidence="1">Single-pass membrane protein</topology>
    </subcellularLocation>
</comment>
<accession>A0A0M3IWT8</accession>
<reference evidence="10" key="1">
    <citation type="submission" date="2017-02" db="UniProtKB">
        <authorList>
            <consortium name="WormBaseParasite"/>
        </authorList>
    </citation>
    <scope>IDENTIFICATION</scope>
</reference>
<dbReference type="InterPro" id="IPR008166">
    <property type="entry name" value="Glyco_transf_92"/>
</dbReference>
<evidence type="ECO:0000256" key="2">
    <source>
        <dbReference type="ARBA" id="ARBA00007647"/>
    </source>
</evidence>
<keyword evidence="3 8" id="KW-0328">Glycosyltransferase</keyword>
<keyword evidence="6" id="KW-1133">Transmembrane helix</keyword>
<organism evidence="9 10">
    <name type="scientific">Ascaris lumbricoides</name>
    <name type="common">Giant roundworm</name>
    <dbReference type="NCBI Taxonomy" id="6252"/>
    <lineage>
        <taxon>Eukaryota</taxon>
        <taxon>Metazoa</taxon>
        <taxon>Ecdysozoa</taxon>
        <taxon>Nematoda</taxon>
        <taxon>Chromadorea</taxon>
        <taxon>Rhabditida</taxon>
        <taxon>Spirurina</taxon>
        <taxon>Ascaridomorpha</taxon>
        <taxon>Ascaridoidea</taxon>
        <taxon>Ascarididae</taxon>
        <taxon>Ascaris</taxon>
    </lineage>
</organism>
<evidence type="ECO:0000313" key="10">
    <source>
        <dbReference type="WBParaSite" id="ALUE_0002321601-mRNA-1"/>
    </source>
</evidence>
<dbReference type="PANTHER" id="PTHR21645">
    <property type="entry name" value="GLYCOSYLTRANSFERASE FAMILY 92 PROTEIN"/>
    <property type="match status" value="1"/>
</dbReference>
<evidence type="ECO:0000256" key="8">
    <source>
        <dbReference type="RuleBase" id="RU366017"/>
    </source>
</evidence>
<dbReference type="GO" id="GO:0016757">
    <property type="term" value="F:glycosyltransferase activity"/>
    <property type="evidence" value="ECO:0007669"/>
    <property type="project" value="UniProtKB-UniRule"/>
</dbReference>
<dbReference type="Pfam" id="PF01697">
    <property type="entry name" value="Glyco_transf_92"/>
    <property type="match status" value="1"/>
</dbReference>
<evidence type="ECO:0000256" key="1">
    <source>
        <dbReference type="ARBA" id="ARBA00004167"/>
    </source>
</evidence>
<proteinExistence type="inferred from homology"/>
<evidence type="ECO:0000256" key="4">
    <source>
        <dbReference type="ARBA" id="ARBA00022679"/>
    </source>
</evidence>
<dbReference type="InterPro" id="IPR052012">
    <property type="entry name" value="GTase_92"/>
</dbReference>
<dbReference type="EC" id="2.4.1.-" evidence="8"/>
<evidence type="ECO:0000256" key="7">
    <source>
        <dbReference type="ARBA" id="ARBA00023136"/>
    </source>
</evidence>
<comment type="similarity">
    <text evidence="2 8">Belongs to the glycosyltransferase 92 family.</text>
</comment>
<evidence type="ECO:0000256" key="5">
    <source>
        <dbReference type="ARBA" id="ARBA00022692"/>
    </source>
</evidence>
<keyword evidence="9" id="KW-1185">Reference proteome</keyword>
<protein>
    <recommendedName>
        <fullName evidence="8">Glycosyltransferase family 92 protein</fullName>
        <ecNumber evidence="8">2.4.1.-</ecNumber>
    </recommendedName>
</protein>
<keyword evidence="4 8" id="KW-0808">Transferase</keyword>
<keyword evidence="7" id="KW-0472">Membrane</keyword>
<evidence type="ECO:0000256" key="3">
    <source>
        <dbReference type="ARBA" id="ARBA00022676"/>
    </source>
</evidence>
<sequence>MGTFIRVRLVILRHWPKWPVLSDVNPNGLVLSRGIEESHVNCLHFVKPWADMVAFSDIDDMLIPTNPMDVHNRSDIEILQVNIPDVVYDN</sequence>